<keyword evidence="3" id="KW-1185">Reference proteome</keyword>
<feature type="signal peptide" evidence="1">
    <location>
        <begin position="1"/>
        <end position="20"/>
    </location>
</feature>
<accession>A0ABY7SMM5</accession>
<evidence type="ECO:0000313" key="3">
    <source>
        <dbReference type="Proteomes" id="UP001219349"/>
    </source>
</evidence>
<dbReference type="EMBL" id="CP067136">
    <property type="protein sequence ID" value="WCR08263.1"/>
    <property type="molecule type" value="Genomic_DNA"/>
</dbReference>
<reference evidence="2 3" key="1">
    <citation type="submission" date="2021-01" db="EMBL/GenBank/DDBJ databases">
        <title>Biogeographic distribution of Paracoccus.</title>
        <authorList>
            <person name="Hollensteiner J."/>
            <person name="Leineberger J."/>
            <person name="Brinkhoff T."/>
            <person name="Daniel R."/>
        </authorList>
    </citation>
    <scope>NUCLEOTIDE SEQUENCE [LARGE SCALE GENOMIC DNA]</scope>
    <source>
        <strain evidence="2 3">KCTC 22803</strain>
    </source>
</reference>
<name>A0ABY7SMM5_9RHOB</name>
<proteinExistence type="predicted"/>
<dbReference type="Proteomes" id="UP001219349">
    <property type="component" value="Chromosome"/>
</dbReference>
<sequence length="132" mass="14335">MRNLLIPALLALLAALPASANSPRMPVLNCVFATECLDNECADSGYSAQLRLRNARPVDSQMTLISAEFEDASETVPLQGMILSGNKRLFNTESATGTRLLTISPDGTARYTTHIAEPLMAMTYLGQCEEDR</sequence>
<protein>
    <submittedName>
        <fullName evidence="2">Uncharacterized protein</fullName>
    </submittedName>
</protein>
<gene>
    <name evidence="2" type="ORF">JHX87_05460</name>
</gene>
<feature type="chain" id="PRO_5045897789" evidence="1">
    <location>
        <begin position="21"/>
        <end position="132"/>
    </location>
</feature>
<evidence type="ECO:0000313" key="2">
    <source>
        <dbReference type="EMBL" id="WCR08263.1"/>
    </source>
</evidence>
<keyword evidence="1" id="KW-0732">Signal</keyword>
<evidence type="ECO:0000256" key="1">
    <source>
        <dbReference type="SAM" id="SignalP"/>
    </source>
</evidence>
<organism evidence="2 3">
    <name type="scientific">Paracoccus fistulariae</name>
    <dbReference type="NCBI Taxonomy" id="658446"/>
    <lineage>
        <taxon>Bacteria</taxon>
        <taxon>Pseudomonadati</taxon>
        <taxon>Pseudomonadota</taxon>
        <taxon>Alphaproteobacteria</taxon>
        <taxon>Rhodobacterales</taxon>
        <taxon>Paracoccaceae</taxon>
        <taxon>Paracoccus</taxon>
    </lineage>
</organism>
<dbReference type="RefSeq" id="WP_271883000.1">
    <property type="nucleotide sequence ID" value="NZ_CP067136.1"/>
</dbReference>